<evidence type="ECO:0000313" key="3">
    <source>
        <dbReference type="EMBL" id="RBP43954.1"/>
    </source>
</evidence>
<evidence type="ECO:0000259" key="2">
    <source>
        <dbReference type="PROSITE" id="PS51352"/>
    </source>
</evidence>
<dbReference type="RefSeq" id="WP_113959409.1">
    <property type="nucleotide sequence ID" value="NZ_QNRR01000005.1"/>
</dbReference>
<dbReference type="SUPFAM" id="SSF52833">
    <property type="entry name" value="Thioredoxin-like"/>
    <property type="match status" value="1"/>
</dbReference>
<dbReference type="EMBL" id="QNRR01000005">
    <property type="protein sequence ID" value="RBP43954.1"/>
    <property type="molecule type" value="Genomic_DNA"/>
</dbReference>
<evidence type="ECO:0000313" key="4">
    <source>
        <dbReference type="Proteomes" id="UP000253426"/>
    </source>
</evidence>
<dbReference type="InterPro" id="IPR036249">
    <property type="entry name" value="Thioredoxin-like_sf"/>
</dbReference>
<protein>
    <submittedName>
        <fullName evidence="3">Peroxiredoxin</fullName>
    </submittedName>
</protein>
<comment type="caution">
    <text evidence="3">The sequence shown here is derived from an EMBL/GenBank/DDBJ whole genome shotgun (WGS) entry which is preliminary data.</text>
</comment>
<dbReference type="Pfam" id="PF00578">
    <property type="entry name" value="AhpC-TSA"/>
    <property type="match status" value="1"/>
</dbReference>
<dbReference type="Gene3D" id="3.40.30.10">
    <property type="entry name" value="Glutaredoxin"/>
    <property type="match status" value="1"/>
</dbReference>
<accession>A0A366HM61</accession>
<dbReference type="GO" id="GO:0016491">
    <property type="term" value="F:oxidoreductase activity"/>
    <property type="evidence" value="ECO:0007669"/>
    <property type="project" value="InterPro"/>
</dbReference>
<dbReference type="AlphaFoldDB" id="A0A366HM61"/>
<dbReference type="InterPro" id="IPR000866">
    <property type="entry name" value="AhpC/TSA"/>
</dbReference>
<dbReference type="InterPro" id="IPR013766">
    <property type="entry name" value="Thioredoxin_domain"/>
</dbReference>
<keyword evidence="4" id="KW-1185">Reference proteome</keyword>
<gene>
    <name evidence="3" type="ORF">DES53_105353</name>
</gene>
<dbReference type="PROSITE" id="PS51352">
    <property type="entry name" value="THIOREDOXIN_2"/>
    <property type="match status" value="1"/>
</dbReference>
<keyword evidence="1" id="KW-0732">Signal</keyword>
<feature type="signal peptide" evidence="1">
    <location>
        <begin position="1"/>
        <end position="24"/>
    </location>
</feature>
<sequence>MDFRVLASCSLAWLLSLGAVMAEAKPEAVQCLSALAWQREQEFQKPPNDEAAFRRGPFAYPQREDAKPLPAALNLPVTVSSSVEKAEVELRIAAGVRALHAFADGEAECWFRDATRLDPQCASAWLGLAMANEKLPSRALYFLDKAKAAQARTSREDGWIAAYDIFFQTARSADLLERLATLSGALQKQGDNRCAETFALRYRIVRANIARIQLADAAEVAGTYAKWTDEEGGEALLFYPVLLWLKFDPAKAALHTKALQEMDGAASAWRLAAEPALALGNYHEAAACLEVALAKVQNPTQASSSVPSSEREHAALQYAKALAWCFFHGGQSSRAMDNALTLVGAPRKPGFTGLEAVDDEPESGYLGALQLRAQLWMATGGWESLADETHAAITGTRKEDGLLVRVHQYYWAVLANAALGRGKEAQHAKVELGKAADEIARTPYLTRHSNLASGYVRGAEAFYGLVQGRISPFMKDIAHVPGFILAPWMSKAGASSAAQALVDEALKEHPASQPLSRIATSLRSGPAAVDALVTFSPALAPATVYSRSVWSYRNFRPAQPEFSLPDKSGVTHALKEFKGRPVLVIFFLGQGCAHCIEQLQKFRPLVGAYEQAGIPIVAIGTDSVAKLEESLGPGPELNPDLPYLILSDEPMAAFKAWKCYDEFLQKPLHGTFLLDGDGGVLWSDISHDPYSQAGYLLGECQRLLRLHGGEAKPSSVMTTGQGEGK</sequence>
<dbReference type="GO" id="GO:0016209">
    <property type="term" value="F:antioxidant activity"/>
    <property type="evidence" value="ECO:0007669"/>
    <property type="project" value="InterPro"/>
</dbReference>
<evidence type="ECO:0000256" key="1">
    <source>
        <dbReference type="SAM" id="SignalP"/>
    </source>
</evidence>
<feature type="domain" description="Thioredoxin" evidence="2">
    <location>
        <begin position="553"/>
        <end position="705"/>
    </location>
</feature>
<feature type="chain" id="PRO_5016933920" evidence="1">
    <location>
        <begin position="25"/>
        <end position="725"/>
    </location>
</feature>
<proteinExistence type="predicted"/>
<dbReference type="Proteomes" id="UP000253426">
    <property type="component" value="Unassembled WGS sequence"/>
</dbReference>
<reference evidence="3 4" key="1">
    <citation type="submission" date="2018-06" db="EMBL/GenBank/DDBJ databases">
        <title>Genomic Encyclopedia of Type Strains, Phase IV (KMG-IV): sequencing the most valuable type-strain genomes for metagenomic binning, comparative biology and taxonomic classification.</title>
        <authorList>
            <person name="Goeker M."/>
        </authorList>
    </citation>
    <scope>NUCLEOTIDE SEQUENCE [LARGE SCALE GENOMIC DNA]</scope>
    <source>
        <strain evidence="3 4">DSM 25532</strain>
    </source>
</reference>
<name>A0A366HM61_9BACT</name>
<organism evidence="3 4">
    <name type="scientific">Roseimicrobium gellanilyticum</name>
    <dbReference type="NCBI Taxonomy" id="748857"/>
    <lineage>
        <taxon>Bacteria</taxon>
        <taxon>Pseudomonadati</taxon>
        <taxon>Verrucomicrobiota</taxon>
        <taxon>Verrucomicrobiia</taxon>
        <taxon>Verrucomicrobiales</taxon>
        <taxon>Verrucomicrobiaceae</taxon>
        <taxon>Roseimicrobium</taxon>
    </lineage>
</organism>
<dbReference type="OrthoDB" id="9809746at2"/>